<dbReference type="Proteomes" id="UP000664414">
    <property type="component" value="Unassembled WGS sequence"/>
</dbReference>
<organism evidence="7 8">
    <name type="scientific">Candidatus Paracaedimonas acanthamoebae</name>
    <dbReference type="NCBI Taxonomy" id="244581"/>
    <lineage>
        <taxon>Bacteria</taxon>
        <taxon>Pseudomonadati</taxon>
        <taxon>Pseudomonadota</taxon>
        <taxon>Alphaproteobacteria</taxon>
        <taxon>Holosporales</taxon>
        <taxon>Caedimonadaceae</taxon>
        <taxon>Candidatus Paracaedimonas</taxon>
    </lineage>
</organism>
<feature type="transmembrane region" description="Helical" evidence="6">
    <location>
        <begin position="308"/>
        <end position="333"/>
    </location>
</feature>
<protein>
    <submittedName>
        <fullName evidence="7">Cation:dicarboxylase symporter family transporter</fullName>
    </submittedName>
</protein>
<keyword evidence="5 6" id="KW-0472">Membrane</keyword>
<dbReference type="InterPro" id="IPR036458">
    <property type="entry name" value="Na:dicarbo_symporter_sf"/>
</dbReference>
<keyword evidence="3 6" id="KW-0812">Transmembrane</keyword>
<evidence type="ECO:0000256" key="4">
    <source>
        <dbReference type="ARBA" id="ARBA00022989"/>
    </source>
</evidence>
<evidence type="ECO:0000313" key="8">
    <source>
        <dbReference type="Proteomes" id="UP000664414"/>
    </source>
</evidence>
<dbReference type="PANTHER" id="PTHR42865">
    <property type="entry name" value="PROTON/GLUTAMATE-ASPARTATE SYMPORTER"/>
    <property type="match status" value="1"/>
</dbReference>
<dbReference type="SUPFAM" id="SSF118215">
    <property type="entry name" value="Proton glutamate symport protein"/>
    <property type="match status" value="1"/>
</dbReference>
<dbReference type="GO" id="GO:0005886">
    <property type="term" value="C:plasma membrane"/>
    <property type="evidence" value="ECO:0007669"/>
    <property type="project" value="TreeGrafter"/>
</dbReference>
<feature type="transmembrane region" description="Helical" evidence="6">
    <location>
        <begin position="270"/>
        <end position="288"/>
    </location>
</feature>
<evidence type="ECO:0000256" key="3">
    <source>
        <dbReference type="ARBA" id="ARBA00022692"/>
    </source>
</evidence>
<gene>
    <name evidence="7" type="ORF">J0H12_03525</name>
</gene>
<dbReference type="AlphaFoldDB" id="A0A8J7Q0A3"/>
<keyword evidence="2" id="KW-0813">Transport</keyword>
<feature type="transmembrane region" description="Helical" evidence="6">
    <location>
        <begin position="42"/>
        <end position="66"/>
    </location>
</feature>
<reference evidence="7" key="1">
    <citation type="submission" date="2021-02" db="EMBL/GenBank/DDBJ databases">
        <title>Thiocyanate and organic carbon inputs drive convergent selection for specific autotrophic Afipia and Thiobacillus strains within complex microbiomes.</title>
        <authorList>
            <person name="Huddy R.J."/>
            <person name="Sachdeva R."/>
            <person name="Kadzinga F."/>
            <person name="Kantor R.S."/>
            <person name="Harrison S.T.L."/>
            <person name="Banfield J.F."/>
        </authorList>
    </citation>
    <scope>NUCLEOTIDE SEQUENCE</scope>
    <source>
        <strain evidence="7">SCN18_10_11_15_R4_P_38_20</strain>
    </source>
</reference>
<comment type="subcellular location">
    <subcellularLocation>
        <location evidence="1">Membrane</location>
        <topology evidence="1">Multi-pass membrane protein</topology>
    </subcellularLocation>
</comment>
<dbReference type="InterPro" id="IPR001991">
    <property type="entry name" value="Na-dicarboxylate_symporter"/>
</dbReference>
<name>A0A8J7Q0A3_9PROT</name>
<feature type="transmembrane region" description="Helical" evidence="6">
    <location>
        <begin position="345"/>
        <end position="372"/>
    </location>
</feature>
<dbReference type="Gene3D" id="1.10.3860.10">
    <property type="entry name" value="Sodium:dicarboxylate symporter"/>
    <property type="match status" value="1"/>
</dbReference>
<evidence type="ECO:0000256" key="1">
    <source>
        <dbReference type="ARBA" id="ARBA00004141"/>
    </source>
</evidence>
<dbReference type="GO" id="GO:0015293">
    <property type="term" value="F:symporter activity"/>
    <property type="evidence" value="ECO:0007669"/>
    <property type="project" value="InterPro"/>
</dbReference>
<feature type="transmembrane region" description="Helical" evidence="6">
    <location>
        <begin position="378"/>
        <end position="396"/>
    </location>
</feature>
<dbReference type="PRINTS" id="PR00173">
    <property type="entry name" value="EDTRNSPORT"/>
</dbReference>
<dbReference type="Pfam" id="PF00375">
    <property type="entry name" value="SDF"/>
    <property type="match status" value="1"/>
</dbReference>
<evidence type="ECO:0000256" key="5">
    <source>
        <dbReference type="ARBA" id="ARBA00023136"/>
    </source>
</evidence>
<feature type="transmembrane region" description="Helical" evidence="6">
    <location>
        <begin position="78"/>
        <end position="103"/>
    </location>
</feature>
<keyword evidence="4 6" id="KW-1133">Transmembrane helix</keyword>
<evidence type="ECO:0000256" key="6">
    <source>
        <dbReference type="SAM" id="Phobius"/>
    </source>
</evidence>
<accession>A0A8J7Q0A3</accession>
<evidence type="ECO:0000313" key="7">
    <source>
        <dbReference type="EMBL" id="MBN9412981.1"/>
    </source>
</evidence>
<sequence length="428" mass="46498">MRYSSFATKILTNPLTVLGAIIFGTIIGLYDKQLADMIAPIGKIYLSALQMSVVPLIIVMITCSIARFMHSKGLKTSVSYILFIFSIGLIISTFLGGLCATIFGPGSHIDETMLANIMKDAASSMIREVDLNTPIEANAFQNLNQFISELLPKNFFSALAEGKILQIVIFTIILGTAIGSLNAPSQKSLLNLFESTQKALQKILSWLSIVLPFGVLGLMADQISKVDLSLLLIMTNFICSLTFAFFSLIFLSSLIIWANFKGSYLESIRVMYTTIVVALTTRNSFLAMSEATDAFTAKLKFDSLTTNLLLPLGITICRYGNVLYFSFTAVFIAQIYNVPLTFSTYYVIFFGSIIAGIATSGATGVASIALISIVLEPLGLPLGAVFVLLITVDVIADPLRTLAIIYPNCAATSYIAKKENSFPQKLTI</sequence>
<feature type="transmembrane region" description="Helical" evidence="6">
    <location>
        <begin position="232"/>
        <end position="258"/>
    </location>
</feature>
<feature type="transmembrane region" description="Helical" evidence="6">
    <location>
        <begin position="203"/>
        <end position="220"/>
    </location>
</feature>
<feature type="transmembrane region" description="Helical" evidence="6">
    <location>
        <begin position="164"/>
        <end position="183"/>
    </location>
</feature>
<dbReference type="PANTHER" id="PTHR42865:SF10">
    <property type="entry name" value="SODIUM:DICARBOXYLATE SYMPORTER FAMILY PROTEIN"/>
    <property type="match status" value="1"/>
</dbReference>
<feature type="transmembrane region" description="Helical" evidence="6">
    <location>
        <begin position="12"/>
        <end position="30"/>
    </location>
</feature>
<comment type="caution">
    <text evidence="7">The sequence shown here is derived from an EMBL/GenBank/DDBJ whole genome shotgun (WGS) entry which is preliminary data.</text>
</comment>
<evidence type="ECO:0000256" key="2">
    <source>
        <dbReference type="ARBA" id="ARBA00022448"/>
    </source>
</evidence>
<proteinExistence type="predicted"/>
<dbReference type="EMBL" id="JAFKGL010000015">
    <property type="protein sequence ID" value="MBN9412981.1"/>
    <property type="molecule type" value="Genomic_DNA"/>
</dbReference>